<feature type="region of interest" description="Disordered" evidence="2">
    <location>
        <begin position="139"/>
        <end position="165"/>
    </location>
</feature>
<dbReference type="PANTHER" id="PTHR43228">
    <property type="entry name" value="TWO-COMPONENT RESPONSE REGULATOR"/>
    <property type="match status" value="1"/>
</dbReference>
<dbReference type="Proteomes" id="UP001595711">
    <property type="component" value="Unassembled WGS sequence"/>
</dbReference>
<dbReference type="InterPro" id="IPR052048">
    <property type="entry name" value="ST_Response_Regulator"/>
</dbReference>
<accession>A0ABV7VKS4</accession>
<proteinExistence type="predicted"/>
<dbReference type="InterPro" id="IPR001789">
    <property type="entry name" value="Sig_transdc_resp-reg_receiver"/>
</dbReference>
<evidence type="ECO:0000256" key="1">
    <source>
        <dbReference type="PROSITE-ProRule" id="PRU00169"/>
    </source>
</evidence>
<evidence type="ECO:0000256" key="2">
    <source>
        <dbReference type="SAM" id="MobiDB-lite"/>
    </source>
</evidence>
<feature type="domain" description="Response regulatory" evidence="3">
    <location>
        <begin position="9"/>
        <end position="128"/>
    </location>
</feature>
<protein>
    <submittedName>
        <fullName evidence="4">Response regulator</fullName>
    </submittedName>
</protein>
<dbReference type="SUPFAM" id="SSF52172">
    <property type="entry name" value="CheY-like"/>
    <property type="match status" value="1"/>
</dbReference>
<feature type="modified residue" description="4-aspartylphosphate" evidence="1">
    <location>
        <position position="59"/>
    </location>
</feature>
<dbReference type="EMBL" id="JBHRYJ010000003">
    <property type="protein sequence ID" value="MFC3676738.1"/>
    <property type="molecule type" value="Genomic_DNA"/>
</dbReference>
<keyword evidence="1" id="KW-0597">Phosphoprotein</keyword>
<keyword evidence="5" id="KW-1185">Reference proteome</keyword>
<dbReference type="PROSITE" id="PS50110">
    <property type="entry name" value="RESPONSE_REGULATORY"/>
    <property type="match status" value="1"/>
</dbReference>
<organism evidence="4 5">
    <name type="scientific">Ferrovibrio xuzhouensis</name>
    <dbReference type="NCBI Taxonomy" id="1576914"/>
    <lineage>
        <taxon>Bacteria</taxon>
        <taxon>Pseudomonadati</taxon>
        <taxon>Pseudomonadota</taxon>
        <taxon>Alphaproteobacteria</taxon>
        <taxon>Rhodospirillales</taxon>
        <taxon>Rhodospirillaceae</taxon>
        <taxon>Ferrovibrio</taxon>
    </lineage>
</organism>
<dbReference type="Pfam" id="PF00072">
    <property type="entry name" value="Response_reg"/>
    <property type="match status" value="1"/>
</dbReference>
<dbReference type="InterPro" id="IPR011006">
    <property type="entry name" value="CheY-like_superfamily"/>
</dbReference>
<dbReference type="RefSeq" id="WP_379727859.1">
    <property type="nucleotide sequence ID" value="NZ_JBHRYJ010000003.1"/>
</dbReference>
<dbReference type="PANTHER" id="PTHR43228:SF1">
    <property type="entry name" value="TWO-COMPONENT RESPONSE REGULATOR ARR22"/>
    <property type="match status" value="1"/>
</dbReference>
<reference evidence="5" key="1">
    <citation type="journal article" date="2019" name="Int. J. Syst. Evol. Microbiol.">
        <title>The Global Catalogue of Microorganisms (GCM) 10K type strain sequencing project: providing services to taxonomists for standard genome sequencing and annotation.</title>
        <authorList>
            <consortium name="The Broad Institute Genomics Platform"/>
            <consortium name="The Broad Institute Genome Sequencing Center for Infectious Disease"/>
            <person name="Wu L."/>
            <person name="Ma J."/>
        </authorList>
    </citation>
    <scope>NUCLEOTIDE SEQUENCE [LARGE SCALE GENOMIC DNA]</scope>
    <source>
        <strain evidence="5">KCTC 42182</strain>
    </source>
</reference>
<sequence>MKTDPGKIRILLVEDHAPTAATLSAMLNALGFGKVTVAGNTTAAVNALKETGFDLLLCDFQLGIVNGLMLVRMIRRPDGITNPNVPIVMITAHAEPDRVAEALDAGIDDFLVKPVLPEKLLQCMVGLLERPRVFVKSKDYAGPDRRRRQTDRHPGRRQDDREIRSLVPRNKWIVPPKT</sequence>
<evidence type="ECO:0000313" key="4">
    <source>
        <dbReference type="EMBL" id="MFC3676738.1"/>
    </source>
</evidence>
<comment type="caution">
    <text evidence="4">The sequence shown here is derived from an EMBL/GenBank/DDBJ whole genome shotgun (WGS) entry which is preliminary data.</text>
</comment>
<evidence type="ECO:0000313" key="5">
    <source>
        <dbReference type="Proteomes" id="UP001595711"/>
    </source>
</evidence>
<name>A0ABV7VKS4_9PROT</name>
<feature type="compositionally biased region" description="Basic and acidic residues" evidence="2">
    <location>
        <begin position="151"/>
        <end position="164"/>
    </location>
</feature>
<dbReference type="CDD" id="cd17546">
    <property type="entry name" value="REC_hyHK_CKI1_RcsC-like"/>
    <property type="match status" value="1"/>
</dbReference>
<dbReference type="Gene3D" id="3.40.50.2300">
    <property type="match status" value="1"/>
</dbReference>
<gene>
    <name evidence="4" type="ORF">ACFOOQ_14365</name>
</gene>
<dbReference type="SMART" id="SM00448">
    <property type="entry name" value="REC"/>
    <property type="match status" value="1"/>
</dbReference>
<evidence type="ECO:0000259" key="3">
    <source>
        <dbReference type="PROSITE" id="PS50110"/>
    </source>
</evidence>